<keyword evidence="3" id="KW-1185">Reference proteome</keyword>
<dbReference type="AlphaFoldDB" id="A0A1H2WDZ6"/>
<accession>A0A1H2WDZ6</accession>
<organism evidence="2 3">
    <name type="scientific">Albimonas donghaensis</name>
    <dbReference type="NCBI Taxonomy" id="356660"/>
    <lineage>
        <taxon>Bacteria</taxon>
        <taxon>Pseudomonadati</taxon>
        <taxon>Pseudomonadota</taxon>
        <taxon>Alphaproteobacteria</taxon>
        <taxon>Rhodobacterales</taxon>
        <taxon>Paracoccaceae</taxon>
        <taxon>Albimonas</taxon>
    </lineage>
</organism>
<sequence>MPQQPRLADGRQPGHRRPAIRGAESGPMVPMAFARLPTGAARSAAGIVAAIGPRAAAA</sequence>
<name>A0A1H2WDZ6_9RHOB</name>
<dbReference type="STRING" id="356660.SAMN05444336_102348"/>
<evidence type="ECO:0000313" key="3">
    <source>
        <dbReference type="Proteomes" id="UP000199118"/>
    </source>
</evidence>
<protein>
    <submittedName>
        <fullName evidence="2">Uncharacterized protein</fullName>
    </submittedName>
</protein>
<feature type="region of interest" description="Disordered" evidence="1">
    <location>
        <begin position="1"/>
        <end position="28"/>
    </location>
</feature>
<gene>
    <name evidence="2" type="ORF">SAMN05444336_102348</name>
</gene>
<evidence type="ECO:0000313" key="2">
    <source>
        <dbReference type="EMBL" id="SDW78748.1"/>
    </source>
</evidence>
<dbReference type="Proteomes" id="UP000199118">
    <property type="component" value="Unassembled WGS sequence"/>
</dbReference>
<dbReference type="EMBL" id="FNMZ01000002">
    <property type="protein sequence ID" value="SDW78748.1"/>
    <property type="molecule type" value="Genomic_DNA"/>
</dbReference>
<evidence type="ECO:0000256" key="1">
    <source>
        <dbReference type="SAM" id="MobiDB-lite"/>
    </source>
</evidence>
<reference evidence="2 3" key="1">
    <citation type="submission" date="2016-10" db="EMBL/GenBank/DDBJ databases">
        <authorList>
            <person name="de Groot N.N."/>
        </authorList>
    </citation>
    <scope>NUCLEOTIDE SEQUENCE [LARGE SCALE GENOMIC DNA]</scope>
    <source>
        <strain evidence="2 3">DSM 17890</strain>
    </source>
</reference>
<proteinExistence type="predicted"/>